<protein>
    <submittedName>
        <fullName evidence="13">TonB-linked SusC/RagA family outer membrane protein</fullName>
    </submittedName>
</protein>
<comment type="caution">
    <text evidence="13">The sequence shown here is derived from an EMBL/GenBank/DDBJ whole genome shotgun (WGS) entry which is preliminary data.</text>
</comment>
<evidence type="ECO:0000256" key="9">
    <source>
        <dbReference type="RuleBase" id="RU003357"/>
    </source>
</evidence>
<accession>A0A4Q7N3W0</accession>
<keyword evidence="14" id="KW-1185">Reference proteome</keyword>
<evidence type="ECO:0000256" key="2">
    <source>
        <dbReference type="ARBA" id="ARBA00022448"/>
    </source>
</evidence>
<dbReference type="PROSITE" id="PS52016">
    <property type="entry name" value="TONB_DEPENDENT_REC_3"/>
    <property type="match status" value="1"/>
</dbReference>
<proteinExistence type="inferred from homology"/>
<dbReference type="InterPro" id="IPR000531">
    <property type="entry name" value="Beta-barrel_TonB"/>
</dbReference>
<evidence type="ECO:0000259" key="12">
    <source>
        <dbReference type="Pfam" id="PF07715"/>
    </source>
</evidence>
<dbReference type="Gene3D" id="2.40.170.20">
    <property type="entry name" value="TonB-dependent receptor, beta-barrel domain"/>
    <property type="match status" value="1"/>
</dbReference>
<feature type="domain" description="TonB-dependent receptor plug" evidence="12">
    <location>
        <begin position="213"/>
        <end position="343"/>
    </location>
</feature>
<evidence type="ECO:0000256" key="8">
    <source>
        <dbReference type="PROSITE-ProRule" id="PRU01360"/>
    </source>
</evidence>
<keyword evidence="6 8" id="KW-0472">Membrane</keyword>
<dbReference type="SUPFAM" id="SSF49464">
    <property type="entry name" value="Carboxypeptidase regulatory domain-like"/>
    <property type="match status" value="1"/>
</dbReference>
<keyword evidence="5 9" id="KW-0798">TonB box</keyword>
<comment type="similarity">
    <text evidence="8 9">Belongs to the TonB-dependent receptor family.</text>
</comment>
<evidence type="ECO:0000256" key="7">
    <source>
        <dbReference type="ARBA" id="ARBA00023237"/>
    </source>
</evidence>
<keyword evidence="7 8" id="KW-0998">Cell outer membrane</keyword>
<dbReference type="InterPro" id="IPR023997">
    <property type="entry name" value="TonB-dep_OMP_SusC/RagA_CS"/>
</dbReference>
<feature type="signal peptide" evidence="10">
    <location>
        <begin position="1"/>
        <end position="23"/>
    </location>
</feature>
<evidence type="ECO:0000256" key="1">
    <source>
        <dbReference type="ARBA" id="ARBA00004571"/>
    </source>
</evidence>
<evidence type="ECO:0000313" key="14">
    <source>
        <dbReference type="Proteomes" id="UP000293874"/>
    </source>
</evidence>
<dbReference type="Pfam" id="PF00593">
    <property type="entry name" value="TonB_dep_Rec_b-barrel"/>
    <property type="match status" value="1"/>
</dbReference>
<dbReference type="InterPro" id="IPR012910">
    <property type="entry name" value="Plug_dom"/>
</dbReference>
<evidence type="ECO:0000259" key="11">
    <source>
        <dbReference type="Pfam" id="PF00593"/>
    </source>
</evidence>
<evidence type="ECO:0000256" key="4">
    <source>
        <dbReference type="ARBA" id="ARBA00022692"/>
    </source>
</evidence>
<dbReference type="AlphaFoldDB" id="A0A4Q7N3W0"/>
<dbReference type="GO" id="GO:0009279">
    <property type="term" value="C:cell outer membrane"/>
    <property type="evidence" value="ECO:0007669"/>
    <property type="project" value="UniProtKB-SubCell"/>
</dbReference>
<name>A0A4Q7N3W0_9BACT</name>
<gene>
    <name evidence="13" type="ORF">EV199_1537</name>
</gene>
<feature type="chain" id="PRO_5020931192" evidence="10">
    <location>
        <begin position="24"/>
        <end position="1091"/>
    </location>
</feature>
<dbReference type="InterPro" id="IPR037066">
    <property type="entry name" value="Plug_dom_sf"/>
</dbReference>
<sequence length="1091" mass="122403">MQLTAGFLLIFCLSLSASTSSQTITYSGTNVPMEKIFNVIKEKTGYFVMRENTNPVSSHKISISVKNMQLRDFLGMILKDLGYEFTIRSKTIFIKEKKQAVLNREKRLLLYPELPPLRIHVVDSTGKPLHGASIVIKNKHSVVTDKDGWANVDVAEGDVLTISFIGFEPVDYRVTAADIGSSQLFRTIRLKQSPNDMQEVVFNAGYYSVKDKQRTGSISRVTTKDIENQPVTNLLSAIQGRMAGVSITQYTGVPGGGYDIQIRGRNSLRVLGGGVINSDGNQPLYVIDGIPISEMKSDANNSLFPLSRINPLNSIDINTIGSIEILKDADATAIYGSRGANGVVLITTKKGRSGKASISLNSAFALSKASSRLKMMNTEQYLDMRRQAFANAGITQYPANAYDVNGTWDQSRYTNWRKELIGNTATSMNTQVSVNGGNETTSYLLTLSHNEQTTVFNKDFKYKTNTISNSIGHRSRDNRFRLNISNSFSLLQNNVISSDVTKSSHTLSPNAPALYKEDGSLNWENNTFTNPVAAFQSTYSNDSKQFLTNINLQYELFNNFQLKLSGGINYQDFEEWRINPNTIYNPAYVTGQSAAYSNTSKNNQDRFTIITEPQVNWSYKKEDHRLDILAGGTFQQDKNRQGSMQGVGFQSNVFIRNIGAATTKIISDQVQTVYKYAAVFSRLNYQFKDRYIFNITARRDGSSRFGPNKRFGNFGAAGAAWVFSEEKFFRDLNWLSFGKLRSSYGSAGSDNIGDYQYLDTYTISSAMYDGVTSLNPTKLYNGDYSWEKTVKWDIALELGFLDDRINASFNWYRNRSSNQLVGYQLSAVTGFESVQANLPAIVQNSGVEIELSADPLPSASVIQWKSSLNLSLPRTKLISFPGLEGSPYASSFIVGYPTTILKLYHLEGVDPATGLYRFTDYNHDGKVASPDDNKIIENIGARFFGGWNNTIQYKNWELSFLLQFVKQKQKNYNATMGNPGLMFNQPVEVLNVWSPQNPDGIYSPYLNTARPQQTFFERSDITVSDASYVRLKNVQLSYRFSGKSVFRDLKIYFQGQNMLTWTNYFGIDPEFFTLGYLPPLKSYSFGLQINF</sequence>
<dbReference type="Proteomes" id="UP000293874">
    <property type="component" value="Unassembled WGS sequence"/>
</dbReference>
<dbReference type="RefSeq" id="WP_207234210.1">
    <property type="nucleotide sequence ID" value="NZ_CP042431.1"/>
</dbReference>
<dbReference type="Gene3D" id="2.170.130.10">
    <property type="entry name" value="TonB-dependent receptor, plug domain"/>
    <property type="match status" value="1"/>
</dbReference>
<comment type="subcellular location">
    <subcellularLocation>
        <location evidence="1 8">Cell outer membrane</location>
        <topology evidence="1 8">Multi-pass membrane protein</topology>
    </subcellularLocation>
</comment>
<dbReference type="Pfam" id="PF07715">
    <property type="entry name" value="Plug"/>
    <property type="match status" value="1"/>
</dbReference>
<evidence type="ECO:0000313" key="13">
    <source>
        <dbReference type="EMBL" id="RZS75665.1"/>
    </source>
</evidence>
<dbReference type="NCBIfam" id="TIGR04057">
    <property type="entry name" value="SusC_RagA_signa"/>
    <property type="match status" value="1"/>
</dbReference>
<dbReference type="SUPFAM" id="SSF56935">
    <property type="entry name" value="Porins"/>
    <property type="match status" value="1"/>
</dbReference>
<dbReference type="NCBIfam" id="TIGR04056">
    <property type="entry name" value="OMP_RagA_SusC"/>
    <property type="match status" value="1"/>
</dbReference>
<evidence type="ECO:0000256" key="6">
    <source>
        <dbReference type="ARBA" id="ARBA00023136"/>
    </source>
</evidence>
<keyword evidence="2 8" id="KW-0813">Transport</keyword>
<dbReference type="InterPro" id="IPR023996">
    <property type="entry name" value="TonB-dep_OMP_SusC/RagA"/>
</dbReference>
<dbReference type="EMBL" id="SGXA01000001">
    <property type="protein sequence ID" value="RZS75665.1"/>
    <property type="molecule type" value="Genomic_DNA"/>
</dbReference>
<keyword evidence="4 8" id="KW-0812">Transmembrane</keyword>
<organism evidence="13 14">
    <name type="scientific">Pseudobacter ginsenosidimutans</name>
    <dbReference type="NCBI Taxonomy" id="661488"/>
    <lineage>
        <taxon>Bacteria</taxon>
        <taxon>Pseudomonadati</taxon>
        <taxon>Bacteroidota</taxon>
        <taxon>Chitinophagia</taxon>
        <taxon>Chitinophagales</taxon>
        <taxon>Chitinophagaceae</taxon>
        <taxon>Pseudobacter</taxon>
    </lineage>
</organism>
<dbReference type="InterPro" id="IPR008969">
    <property type="entry name" value="CarboxyPept-like_regulatory"/>
</dbReference>
<dbReference type="InterPro" id="IPR036942">
    <property type="entry name" value="Beta-barrel_TonB_sf"/>
</dbReference>
<dbReference type="InterPro" id="IPR039426">
    <property type="entry name" value="TonB-dep_rcpt-like"/>
</dbReference>
<keyword evidence="10" id="KW-0732">Signal</keyword>
<evidence type="ECO:0000256" key="10">
    <source>
        <dbReference type="SAM" id="SignalP"/>
    </source>
</evidence>
<keyword evidence="3 8" id="KW-1134">Transmembrane beta strand</keyword>
<evidence type="ECO:0000256" key="5">
    <source>
        <dbReference type="ARBA" id="ARBA00023077"/>
    </source>
</evidence>
<feature type="domain" description="TonB-dependent receptor-like beta-barrel" evidence="11">
    <location>
        <begin position="517"/>
        <end position="1057"/>
    </location>
</feature>
<reference evidence="13 14" key="1">
    <citation type="submission" date="2019-02" db="EMBL/GenBank/DDBJ databases">
        <title>Genomic Encyclopedia of Type Strains, Phase IV (KMG-IV): sequencing the most valuable type-strain genomes for metagenomic binning, comparative biology and taxonomic classification.</title>
        <authorList>
            <person name="Goeker M."/>
        </authorList>
    </citation>
    <scope>NUCLEOTIDE SEQUENCE [LARGE SCALE GENOMIC DNA]</scope>
    <source>
        <strain evidence="13 14">DSM 18116</strain>
    </source>
</reference>
<evidence type="ECO:0000256" key="3">
    <source>
        <dbReference type="ARBA" id="ARBA00022452"/>
    </source>
</evidence>